<dbReference type="PROSITE" id="PS50181">
    <property type="entry name" value="FBOX"/>
    <property type="match status" value="1"/>
</dbReference>
<feature type="compositionally biased region" description="Polar residues" evidence="1">
    <location>
        <begin position="329"/>
        <end position="339"/>
    </location>
</feature>
<dbReference type="InterPro" id="IPR036047">
    <property type="entry name" value="F-box-like_dom_sf"/>
</dbReference>
<dbReference type="InterPro" id="IPR036322">
    <property type="entry name" value="WD40_repeat_dom_sf"/>
</dbReference>
<dbReference type="SUPFAM" id="SSF81383">
    <property type="entry name" value="F-box domain"/>
    <property type="match status" value="1"/>
</dbReference>
<dbReference type="EMBL" id="QVQW01000063">
    <property type="protein sequence ID" value="RKU42013.1"/>
    <property type="molecule type" value="Genomic_DNA"/>
</dbReference>
<dbReference type="Pfam" id="PF25499">
    <property type="entry name" value="Beta-prop_pof12"/>
    <property type="match status" value="1"/>
</dbReference>
<organism evidence="3 4">
    <name type="scientific">Coniochaeta pulveracea</name>
    <dbReference type="NCBI Taxonomy" id="177199"/>
    <lineage>
        <taxon>Eukaryota</taxon>
        <taxon>Fungi</taxon>
        <taxon>Dikarya</taxon>
        <taxon>Ascomycota</taxon>
        <taxon>Pezizomycotina</taxon>
        <taxon>Sordariomycetes</taxon>
        <taxon>Sordariomycetidae</taxon>
        <taxon>Coniochaetales</taxon>
        <taxon>Coniochaetaceae</taxon>
        <taxon>Coniochaeta</taxon>
    </lineage>
</organism>
<dbReference type="Proteomes" id="UP000275385">
    <property type="component" value="Unassembled WGS sequence"/>
</dbReference>
<evidence type="ECO:0000313" key="4">
    <source>
        <dbReference type="Proteomes" id="UP000275385"/>
    </source>
</evidence>
<dbReference type="InterPro" id="IPR001810">
    <property type="entry name" value="F-box_dom"/>
</dbReference>
<dbReference type="OrthoDB" id="3219396at2759"/>
<sequence>MKRPLSYDGGAGLGEPERTSKRTRLTDTQGQAKPGHDFLSPLSDELLIRILSLLSIQHLVFSVAPVSRRFYRLASDSQLWKALYYSRFVLPRAMRIPGFREGPASRGREQGHKLHYSGRRKIWADGRHGGLVKGRVCSANRLGLEDYGDEEEGGNEQSNKERTTIVNWKRQYKIRHNWARGKCAVEELRLADGEARQGRKVLVKVVEGVAVTADATMGLRAWDLKTRAAFARTALHDGNDDATPAPTPTCIAIDEADSSSNASINMAVGFMDGSFGVWRLDLRKRDFRSLYRHQASSNGQLIGVALSYPYLLTATKSVLISMYTFDVPSQGSADGSSHETVYMEGRPEGSHTAKRATELPSPSLLTSLQSHSSRAPIALSIRNTPSSTIASIAYTFTTYNGWCIGMQDLHIYASSGQASYSVPEVLTTRLAYTASVDAGSASIPQTSVTPSPRRRQPSVSESPLGSGPAGSPSTRVSAPLYSDDPEPGPTTLCYTHPYLLAALPDNTLILYLVTSTAKSLSLSSGIRLWGHTSGISDAEITSRGKAVSVSERGNEMRVWELEGGSASRYGGGNGKSIEIRADGPEGSDEAYELDDRRNWVGFDDEMVIVLKEGQGGKESLMVYDFT</sequence>
<reference evidence="3 4" key="1">
    <citation type="submission" date="2018-08" db="EMBL/GenBank/DDBJ databases">
        <title>Draft genome of the lignicolous fungus Coniochaeta pulveracea.</title>
        <authorList>
            <person name="Borstlap C.J."/>
            <person name="De Witt R.N."/>
            <person name="Botha A."/>
            <person name="Volschenk H."/>
        </authorList>
    </citation>
    <scope>NUCLEOTIDE SEQUENCE [LARGE SCALE GENOMIC DNA]</scope>
    <source>
        <strain evidence="3 4">CAB683</strain>
    </source>
</reference>
<feature type="region of interest" description="Disordered" evidence="1">
    <location>
        <begin position="1"/>
        <end position="35"/>
    </location>
</feature>
<dbReference type="Gene3D" id="1.20.1280.50">
    <property type="match status" value="1"/>
</dbReference>
<feature type="compositionally biased region" description="Basic and acidic residues" evidence="1">
    <location>
        <begin position="345"/>
        <end position="357"/>
    </location>
</feature>
<evidence type="ECO:0000256" key="1">
    <source>
        <dbReference type="SAM" id="MobiDB-lite"/>
    </source>
</evidence>
<dbReference type="Pfam" id="PF12937">
    <property type="entry name" value="F-box-like"/>
    <property type="match status" value="1"/>
</dbReference>
<feature type="region of interest" description="Disordered" evidence="1">
    <location>
        <begin position="441"/>
        <end position="484"/>
    </location>
</feature>
<proteinExistence type="predicted"/>
<keyword evidence="4" id="KW-1185">Reference proteome</keyword>
<protein>
    <recommendedName>
        <fullName evidence="2">F-box domain-containing protein</fullName>
    </recommendedName>
</protein>
<feature type="domain" description="F-box" evidence="2">
    <location>
        <begin position="36"/>
        <end position="83"/>
    </location>
</feature>
<evidence type="ECO:0000259" key="2">
    <source>
        <dbReference type="PROSITE" id="PS50181"/>
    </source>
</evidence>
<evidence type="ECO:0000313" key="3">
    <source>
        <dbReference type="EMBL" id="RKU42013.1"/>
    </source>
</evidence>
<accession>A0A420Y2A1</accession>
<gene>
    <name evidence="3" type="ORF">DL546_004447</name>
</gene>
<dbReference type="SUPFAM" id="SSF50978">
    <property type="entry name" value="WD40 repeat-like"/>
    <property type="match status" value="1"/>
</dbReference>
<dbReference type="AlphaFoldDB" id="A0A420Y2A1"/>
<feature type="region of interest" description="Disordered" evidence="1">
    <location>
        <begin position="329"/>
        <end position="359"/>
    </location>
</feature>
<comment type="caution">
    <text evidence="3">The sequence shown here is derived from an EMBL/GenBank/DDBJ whole genome shotgun (WGS) entry which is preliminary data.</text>
</comment>
<name>A0A420Y2A1_9PEZI</name>
<feature type="compositionally biased region" description="Low complexity" evidence="1">
    <location>
        <begin position="460"/>
        <end position="473"/>
    </location>
</feature>
<dbReference type="STRING" id="177199.A0A420Y2A1"/>